<reference evidence="2" key="2">
    <citation type="submission" date="2020-09" db="EMBL/GenBank/DDBJ databases">
        <authorList>
            <person name="Sun Q."/>
            <person name="Ohkuma M."/>
        </authorList>
    </citation>
    <scope>NUCLEOTIDE SEQUENCE</scope>
    <source>
        <strain evidence="2">JCM 4790</strain>
    </source>
</reference>
<organism evidence="2 3">
    <name type="scientific">Streptomyces minutiscleroticus</name>
    <dbReference type="NCBI Taxonomy" id="68238"/>
    <lineage>
        <taxon>Bacteria</taxon>
        <taxon>Bacillati</taxon>
        <taxon>Actinomycetota</taxon>
        <taxon>Actinomycetes</taxon>
        <taxon>Kitasatosporales</taxon>
        <taxon>Streptomycetaceae</taxon>
        <taxon>Streptomyces</taxon>
    </lineage>
</organism>
<feature type="region of interest" description="Disordered" evidence="1">
    <location>
        <begin position="17"/>
        <end position="51"/>
    </location>
</feature>
<accession>A0A918UAE1</accession>
<dbReference type="Proteomes" id="UP000619244">
    <property type="component" value="Unassembled WGS sequence"/>
</dbReference>
<dbReference type="EMBL" id="BMVU01000108">
    <property type="protein sequence ID" value="GGY16417.1"/>
    <property type="molecule type" value="Genomic_DNA"/>
</dbReference>
<evidence type="ECO:0000313" key="2">
    <source>
        <dbReference type="EMBL" id="GGY16417.1"/>
    </source>
</evidence>
<feature type="compositionally biased region" description="Gly residues" evidence="1">
    <location>
        <begin position="73"/>
        <end position="84"/>
    </location>
</feature>
<dbReference type="RefSeq" id="WP_190195177.1">
    <property type="nucleotide sequence ID" value="NZ_BMVU01000108.1"/>
</dbReference>
<feature type="compositionally biased region" description="Basic and acidic residues" evidence="1">
    <location>
        <begin position="85"/>
        <end position="97"/>
    </location>
</feature>
<evidence type="ECO:0000256" key="1">
    <source>
        <dbReference type="SAM" id="MobiDB-lite"/>
    </source>
</evidence>
<name>A0A918UAE1_9ACTN</name>
<dbReference type="AlphaFoldDB" id="A0A918UAE1"/>
<reference evidence="2" key="1">
    <citation type="journal article" date="2014" name="Int. J. Syst. Evol. Microbiol.">
        <title>Complete genome sequence of Corynebacterium casei LMG S-19264T (=DSM 44701T), isolated from a smear-ripened cheese.</title>
        <authorList>
            <consortium name="US DOE Joint Genome Institute (JGI-PGF)"/>
            <person name="Walter F."/>
            <person name="Albersmeier A."/>
            <person name="Kalinowski J."/>
            <person name="Ruckert C."/>
        </authorList>
    </citation>
    <scope>NUCLEOTIDE SEQUENCE</scope>
    <source>
        <strain evidence="2">JCM 4790</strain>
    </source>
</reference>
<protein>
    <submittedName>
        <fullName evidence="2">Uncharacterized protein</fullName>
    </submittedName>
</protein>
<keyword evidence="3" id="KW-1185">Reference proteome</keyword>
<evidence type="ECO:0000313" key="3">
    <source>
        <dbReference type="Proteomes" id="UP000619244"/>
    </source>
</evidence>
<comment type="caution">
    <text evidence="2">The sequence shown here is derived from an EMBL/GenBank/DDBJ whole genome shotgun (WGS) entry which is preliminary data.</text>
</comment>
<proteinExistence type="predicted"/>
<feature type="region of interest" description="Disordered" evidence="1">
    <location>
        <begin position="68"/>
        <end position="106"/>
    </location>
</feature>
<gene>
    <name evidence="2" type="ORF">GCM10010358_80160</name>
</gene>
<sequence length="131" mass="13478">MTPVTEPDQLCEALVRRLGGGLHQEPPGEHGAQGPPPDDQLQAGSTERPGRTAVESLVGGTGELLAVVPDPVGGLGERIGGQGGDRGERQGLRESRERRVRAGAGVPRLDGGVLQADVSGLEPDRGVPVVE</sequence>